<sequence>MSLNKQLSIIIVHYKTPELLRMCLRSINQALPSVGLRQDEYEVIVVDSASERISRDIVRDEFPSIKLLDYEENLGFAKGVNEGIINSSGEFVLILNADIVIPEGSVEKMLEYIKPRKDIAILAPQLLNFNDTIQHSYFSYYKPQTIVFRRSNLLAKLFGRGDIKRFLMTGTDENKIQTPDWVIGGAMMVRRKAIDEVGMMDERFFMYFEDVDWARRFWHNGYKVVYYPESKIYHAYKHESRSRFGLAGIFFNKKAQWHLKSAIKFFWKYRDLRKIDLKRRRI</sequence>
<dbReference type="PANTHER" id="PTHR43179">
    <property type="entry name" value="RHAMNOSYLTRANSFERASE WBBL"/>
    <property type="match status" value="1"/>
</dbReference>
<dbReference type="PANTHER" id="PTHR43179:SF7">
    <property type="entry name" value="RHAMNOSYLTRANSFERASE WBBL"/>
    <property type="match status" value="1"/>
</dbReference>
<evidence type="ECO:0000313" key="2">
    <source>
        <dbReference type="EMBL" id="PJE50928.1"/>
    </source>
</evidence>
<dbReference type="Gene3D" id="3.90.550.10">
    <property type="entry name" value="Spore Coat Polysaccharide Biosynthesis Protein SpsA, Chain A"/>
    <property type="match status" value="1"/>
</dbReference>
<reference evidence="2 3" key="1">
    <citation type="submission" date="2017-09" db="EMBL/GenBank/DDBJ databases">
        <title>Depth-based differentiation of microbial function through sediment-hosted aquifers and enrichment of novel symbionts in the deep terrestrial subsurface.</title>
        <authorList>
            <person name="Probst A.J."/>
            <person name="Ladd B."/>
            <person name="Jarett J.K."/>
            <person name="Geller-Mcgrath D.E."/>
            <person name="Sieber C.M."/>
            <person name="Emerson J.B."/>
            <person name="Anantharaman K."/>
            <person name="Thomas B.C."/>
            <person name="Malmstrom R."/>
            <person name="Stieglmeier M."/>
            <person name="Klingl A."/>
            <person name="Woyke T."/>
            <person name="Ryan C.M."/>
            <person name="Banfield J.F."/>
        </authorList>
    </citation>
    <scope>NUCLEOTIDE SEQUENCE [LARGE SCALE GENOMIC DNA]</scope>
    <source>
        <strain evidence="2">CG10_big_fil_rev_8_21_14_0_10_36_16</strain>
    </source>
</reference>
<dbReference type="AlphaFoldDB" id="A0A2J0Q9Z6"/>
<accession>A0A2J0Q9Z6</accession>
<dbReference type="CDD" id="cd04186">
    <property type="entry name" value="GT_2_like_c"/>
    <property type="match status" value="1"/>
</dbReference>
<dbReference type="InterPro" id="IPR029044">
    <property type="entry name" value="Nucleotide-diphossugar_trans"/>
</dbReference>
<protein>
    <recommendedName>
        <fullName evidence="1">Glycosyltransferase 2-like domain-containing protein</fullName>
    </recommendedName>
</protein>
<dbReference type="Pfam" id="PF00535">
    <property type="entry name" value="Glycos_transf_2"/>
    <property type="match status" value="1"/>
</dbReference>
<dbReference type="EMBL" id="PCXQ01000004">
    <property type="protein sequence ID" value="PJE50928.1"/>
    <property type="molecule type" value="Genomic_DNA"/>
</dbReference>
<feature type="domain" description="Glycosyltransferase 2-like" evidence="1">
    <location>
        <begin position="8"/>
        <end position="135"/>
    </location>
</feature>
<comment type="caution">
    <text evidence="2">The sequence shown here is derived from an EMBL/GenBank/DDBJ whole genome shotgun (WGS) entry which is preliminary data.</text>
</comment>
<name>A0A2J0Q9Z6_9BACT</name>
<evidence type="ECO:0000313" key="3">
    <source>
        <dbReference type="Proteomes" id="UP000228496"/>
    </source>
</evidence>
<dbReference type="Proteomes" id="UP000228496">
    <property type="component" value="Unassembled WGS sequence"/>
</dbReference>
<proteinExistence type="predicted"/>
<organism evidence="2 3">
    <name type="scientific">Candidatus Yanofskybacteria bacterium CG10_big_fil_rev_8_21_14_0_10_36_16</name>
    <dbReference type="NCBI Taxonomy" id="1975096"/>
    <lineage>
        <taxon>Bacteria</taxon>
        <taxon>Candidatus Yanofskyibacteriota</taxon>
    </lineage>
</organism>
<evidence type="ECO:0000259" key="1">
    <source>
        <dbReference type="Pfam" id="PF00535"/>
    </source>
</evidence>
<dbReference type="SUPFAM" id="SSF53448">
    <property type="entry name" value="Nucleotide-diphospho-sugar transferases"/>
    <property type="match status" value="1"/>
</dbReference>
<gene>
    <name evidence="2" type="ORF">COV29_01465</name>
</gene>
<dbReference type="InterPro" id="IPR001173">
    <property type="entry name" value="Glyco_trans_2-like"/>
</dbReference>